<protein>
    <recommendedName>
        <fullName evidence="3">G domain-containing protein</fullName>
    </recommendedName>
</protein>
<organism evidence="1 2">
    <name type="scientific">Epilithonimonas hispanica</name>
    <dbReference type="NCBI Taxonomy" id="358687"/>
    <lineage>
        <taxon>Bacteria</taxon>
        <taxon>Pseudomonadati</taxon>
        <taxon>Bacteroidota</taxon>
        <taxon>Flavobacteriia</taxon>
        <taxon>Flavobacteriales</taxon>
        <taxon>Weeksellaceae</taxon>
        <taxon>Chryseobacterium group</taxon>
        <taxon>Epilithonimonas</taxon>
    </lineage>
</organism>
<dbReference type="Gene3D" id="3.40.50.300">
    <property type="entry name" value="P-loop containing nucleotide triphosphate hydrolases"/>
    <property type="match status" value="1"/>
</dbReference>
<dbReference type="AlphaFoldDB" id="A0A3D9CVI5"/>
<dbReference type="RefSeq" id="WP_116035750.1">
    <property type="nucleotide sequence ID" value="NZ_JBHLVV010000027.1"/>
</dbReference>
<dbReference type="OrthoDB" id="1448889at2"/>
<dbReference type="SUPFAM" id="SSF52540">
    <property type="entry name" value="P-loop containing nucleoside triphosphate hydrolases"/>
    <property type="match status" value="1"/>
</dbReference>
<sequence>MLPILIPIAVLLSFLFRKKIRNFLKDGKSLGIIGMQQSGKTRFLAHLRNVPFIDKQTNQDDYPEFIYTTKSGSKIKINSGKDYGGLEMYRKNYSDIIKKSDVITYFFDINKYFNDMEYRRECNSRFLYLHGSFDKTENKLLVLFATHTDLCNNMQNKQIKKDFENLIKDKKYKELIKETIYVNTTNEDELKELNEILFK</sequence>
<dbReference type="Proteomes" id="UP000256326">
    <property type="component" value="Unassembled WGS sequence"/>
</dbReference>
<gene>
    <name evidence="1" type="ORF">DRF58_12010</name>
</gene>
<evidence type="ECO:0000313" key="2">
    <source>
        <dbReference type="Proteomes" id="UP000256326"/>
    </source>
</evidence>
<evidence type="ECO:0008006" key="3">
    <source>
        <dbReference type="Google" id="ProtNLM"/>
    </source>
</evidence>
<name>A0A3D9CVI5_9FLAO</name>
<dbReference type="InterPro" id="IPR027417">
    <property type="entry name" value="P-loop_NTPase"/>
</dbReference>
<dbReference type="EMBL" id="QNUG01000025">
    <property type="protein sequence ID" value="REC69806.1"/>
    <property type="molecule type" value="Genomic_DNA"/>
</dbReference>
<keyword evidence="2" id="KW-1185">Reference proteome</keyword>
<evidence type="ECO:0000313" key="1">
    <source>
        <dbReference type="EMBL" id="REC69806.1"/>
    </source>
</evidence>
<reference evidence="1 2" key="1">
    <citation type="journal article" date="2006" name="Int. J. Syst. Evol. Microbiol.">
        <title>Chryseobacterium hispanicum sp. nov., isolated from the drinking water distribution system of Sevilla, Spain.</title>
        <authorList>
            <person name="Gallego V."/>
            <person name="Garcia M.T."/>
            <person name="Ventosa A."/>
        </authorList>
    </citation>
    <scope>NUCLEOTIDE SEQUENCE [LARGE SCALE GENOMIC DNA]</scope>
    <source>
        <strain evidence="1 2">KCTC 22104</strain>
    </source>
</reference>
<comment type="caution">
    <text evidence="1">The sequence shown here is derived from an EMBL/GenBank/DDBJ whole genome shotgun (WGS) entry which is preliminary data.</text>
</comment>
<proteinExistence type="predicted"/>
<accession>A0A3D9CVI5</accession>